<keyword evidence="3" id="KW-1185">Reference proteome</keyword>
<dbReference type="AlphaFoldDB" id="A0AAR2JVJ4"/>
<organism evidence="2 3">
    <name type="scientific">Pygocentrus nattereri</name>
    <name type="common">Red-bellied piranha</name>
    <dbReference type="NCBI Taxonomy" id="42514"/>
    <lineage>
        <taxon>Eukaryota</taxon>
        <taxon>Metazoa</taxon>
        <taxon>Chordata</taxon>
        <taxon>Craniata</taxon>
        <taxon>Vertebrata</taxon>
        <taxon>Euteleostomi</taxon>
        <taxon>Actinopterygii</taxon>
        <taxon>Neopterygii</taxon>
        <taxon>Teleostei</taxon>
        <taxon>Ostariophysi</taxon>
        <taxon>Characiformes</taxon>
        <taxon>Characoidei</taxon>
        <taxon>Pygocentrus</taxon>
    </lineage>
</organism>
<dbReference type="PANTHER" id="PTHR32428:SF3">
    <property type="entry name" value="PROLINE-RICH PROTEIN 5-LIKE"/>
    <property type="match status" value="1"/>
</dbReference>
<sequence>MMTSGHRRVHSLSSMPLPLLPQLQSGSSTLQDSSVSDMNSIYSAVIKVFQGEGLQMNELYCLNESIRWLLKTEMGSFIKEYFQNQLLNKGLRFILEEVLLYEGESQLFFLADVWLRFFSEILPTLQAIFYPLQGQELTVRQMSLLAFRDLVLMRVPLEDLLPTNLSLLPTSIRQMLLVLQGVHEPRGPSVEYYRLEKMLEMVVSPYLWNSKHKSNHLHRPSVLSTTKTGPITQHISESSLLSPLMEQDGEMYPDRGASLRRHTVANSLSAMSNMQLSVTDRRHCGLVESYETIDEIREEHNRDISLKAVTHFESQSC</sequence>
<dbReference type="GeneTree" id="ENSGT00530000063981"/>
<protein>
    <recommendedName>
        <fullName evidence="4">Proline-rich protein 5-like</fullName>
    </recommendedName>
</protein>
<comment type="similarity">
    <text evidence="1">Belongs to the PROTOR family.</text>
</comment>
<dbReference type="Ensembl" id="ENSPNAT00000041669.1">
    <property type="protein sequence ID" value="ENSPNAP00000054277.1"/>
    <property type="gene ID" value="ENSPNAG00000003414.2"/>
</dbReference>
<dbReference type="PANTHER" id="PTHR32428">
    <property type="entry name" value="TARGET OF RAPAMYCIN COMPLEX 2 SUBUNIT BIT61-RELATED"/>
    <property type="match status" value="1"/>
</dbReference>
<evidence type="ECO:0000313" key="2">
    <source>
        <dbReference type="Ensembl" id="ENSPNAP00000054277.1"/>
    </source>
</evidence>
<reference evidence="2" key="3">
    <citation type="submission" date="2025-09" db="UniProtKB">
        <authorList>
            <consortium name="Ensembl"/>
        </authorList>
    </citation>
    <scope>IDENTIFICATION</scope>
</reference>
<proteinExistence type="inferred from homology"/>
<dbReference type="InterPro" id="IPR013745">
    <property type="entry name" value="Bit61/PRR5"/>
</dbReference>
<evidence type="ECO:0000313" key="3">
    <source>
        <dbReference type="Proteomes" id="UP001501920"/>
    </source>
</evidence>
<dbReference type="GO" id="GO:0031932">
    <property type="term" value="C:TORC2 complex"/>
    <property type="evidence" value="ECO:0007669"/>
    <property type="project" value="TreeGrafter"/>
</dbReference>
<evidence type="ECO:0008006" key="4">
    <source>
        <dbReference type="Google" id="ProtNLM"/>
    </source>
</evidence>
<accession>A0AAR2JVJ4</accession>
<name>A0AAR2JVJ4_PYGNA</name>
<reference evidence="2" key="2">
    <citation type="submission" date="2025-08" db="UniProtKB">
        <authorList>
            <consortium name="Ensembl"/>
        </authorList>
    </citation>
    <scope>IDENTIFICATION</scope>
</reference>
<dbReference type="Pfam" id="PF08539">
    <property type="entry name" value="HbrB"/>
    <property type="match status" value="1"/>
</dbReference>
<dbReference type="GO" id="GO:0038203">
    <property type="term" value="P:TORC2 signaling"/>
    <property type="evidence" value="ECO:0007669"/>
    <property type="project" value="TreeGrafter"/>
</dbReference>
<evidence type="ECO:0000256" key="1">
    <source>
        <dbReference type="ARBA" id="ARBA00010453"/>
    </source>
</evidence>
<reference evidence="2 3" key="1">
    <citation type="submission" date="2020-10" db="EMBL/GenBank/DDBJ databases">
        <title>Pygocentrus nattereri (red-bellied piranha) genome, fPygNat1, primary haplotype.</title>
        <authorList>
            <person name="Myers G."/>
            <person name="Meyer A."/>
            <person name="Karagic N."/>
            <person name="Pippel M."/>
            <person name="Winkler S."/>
            <person name="Tracey A."/>
            <person name="Wood J."/>
            <person name="Formenti G."/>
            <person name="Howe K."/>
            <person name="Fedrigo O."/>
            <person name="Jarvis E.D."/>
        </authorList>
    </citation>
    <scope>NUCLEOTIDE SEQUENCE [LARGE SCALE GENOMIC DNA]</scope>
</reference>
<dbReference type="Proteomes" id="UP001501920">
    <property type="component" value="Chromosome 25"/>
</dbReference>